<sequence>MRSYNQYCSMARALDIVGDRWTLLIVRELLTQGRCRFSDLRRGLPGIASNLLADRLRDMEAADLIVRHHEPPPVATSLISLTGRGRDLGGVVRELTRWGAPLMAIPPADDEFRMHWFSLPLRYLCRDNSPNAPATSVRFGDLHDGCDVIAGNGEVEVRPCSTDLQPDATVAAPPEVLVAVFTGQLSVRVAKAEGLVIDGSIKAFNRILPKGRRHD</sequence>
<keyword evidence="2 5" id="KW-0238">DNA-binding</keyword>
<evidence type="ECO:0000256" key="2">
    <source>
        <dbReference type="ARBA" id="ARBA00023125"/>
    </source>
</evidence>
<evidence type="ECO:0000313" key="5">
    <source>
        <dbReference type="EMBL" id="MBB3036997.1"/>
    </source>
</evidence>
<accession>A0A839RKT1</accession>
<comment type="caution">
    <text evidence="5">The sequence shown here is derived from an EMBL/GenBank/DDBJ whole genome shotgun (WGS) entry which is preliminary data.</text>
</comment>
<dbReference type="PANTHER" id="PTHR33204:SF18">
    <property type="entry name" value="TRANSCRIPTIONAL REGULATORY PROTEIN"/>
    <property type="match status" value="1"/>
</dbReference>
<keyword evidence="6" id="KW-1185">Reference proteome</keyword>
<dbReference type="PROSITE" id="PS51118">
    <property type="entry name" value="HTH_HXLR"/>
    <property type="match status" value="1"/>
</dbReference>
<dbReference type="AlphaFoldDB" id="A0A839RKT1"/>
<dbReference type="Proteomes" id="UP000567922">
    <property type="component" value="Unassembled WGS sequence"/>
</dbReference>
<evidence type="ECO:0000313" key="6">
    <source>
        <dbReference type="Proteomes" id="UP000567922"/>
    </source>
</evidence>
<dbReference type="EMBL" id="JACHWS010000001">
    <property type="protein sequence ID" value="MBB3036997.1"/>
    <property type="molecule type" value="Genomic_DNA"/>
</dbReference>
<dbReference type="Gene3D" id="1.10.10.10">
    <property type="entry name" value="Winged helix-like DNA-binding domain superfamily/Winged helix DNA-binding domain"/>
    <property type="match status" value="1"/>
</dbReference>
<feature type="domain" description="HTH hxlR-type" evidence="4">
    <location>
        <begin position="8"/>
        <end position="107"/>
    </location>
</feature>
<proteinExistence type="predicted"/>
<keyword evidence="3" id="KW-0804">Transcription</keyword>
<dbReference type="InterPro" id="IPR002577">
    <property type="entry name" value="HTH_HxlR"/>
</dbReference>
<name>A0A839RKT1_9ACTN</name>
<evidence type="ECO:0000256" key="1">
    <source>
        <dbReference type="ARBA" id="ARBA00023015"/>
    </source>
</evidence>
<dbReference type="OrthoDB" id="9792527at2"/>
<gene>
    <name evidence="5" type="ORF">FHU29_001431</name>
</gene>
<keyword evidence="1" id="KW-0805">Transcription regulation</keyword>
<reference evidence="5 6" key="1">
    <citation type="submission" date="2020-08" db="EMBL/GenBank/DDBJ databases">
        <title>Sequencing the genomes of 1000 actinobacteria strains.</title>
        <authorList>
            <person name="Klenk H.-P."/>
        </authorList>
    </citation>
    <scope>NUCLEOTIDE SEQUENCE [LARGE SCALE GENOMIC DNA]</scope>
    <source>
        <strain evidence="5 6">DSM 45258</strain>
    </source>
</reference>
<evidence type="ECO:0000256" key="3">
    <source>
        <dbReference type="ARBA" id="ARBA00023163"/>
    </source>
</evidence>
<dbReference type="SUPFAM" id="SSF46785">
    <property type="entry name" value="Winged helix' DNA-binding domain"/>
    <property type="match status" value="1"/>
</dbReference>
<organism evidence="5 6">
    <name type="scientific">Hoyosella altamirensis</name>
    <dbReference type="NCBI Taxonomy" id="616997"/>
    <lineage>
        <taxon>Bacteria</taxon>
        <taxon>Bacillati</taxon>
        <taxon>Actinomycetota</taxon>
        <taxon>Actinomycetes</taxon>
        <taxon>Mycobacteriales</taxon>
        <taxon>Hoyosellaceae</taxon>
        <taxon>Hoyosella</taxon>
    </lineage>
</organism>
<dbReference type="PANTHER" id="PTHR33204">
    <property type="entry name" value="TRANSCRIPTIONAL REGULATOR, MARR FAMILY"/>
    <property type="match status" value="1"/>
</dbReference>
<evidence type="ECO:0000259" key="4">
    <source>
        <dbReference type="PROSITE" id="PS51118"/>
    </source>
</evidence>
<protein>
    <submittedName>
        <fullName evidence="5">DNA-binding HxlR family transcriptional regulator</fullName>
    </submittedName>
</protein>
<dbReference type="Pfam" id="PF01638">
    <property type="entry name" value="HxlR"/>
    <property type="match status" value="1"/>
</dbReference>
<dbReference type="GO" id="GO:0003677">
    <property type="term" value="F:DNA binding"/>
    <property type="evidence" value="ECO:0007669"/>
    <property type="project" value="UniProtKB-KW"/>
</dbReference>
<dbReference type="InterPro" id="IPR036388">
    <property type="entry name" value="WH-like_DNA-bd_sf"/>
</dbReference>
<dbReference type="InterPro" id="IPR036390">
    <property type="entry name" value="WH_DNA-bd_sf"/>
</dbReference>